<protein>
    <submittedName>
        <fullName evidence="2">Uncharacterized protein</fullName>
    </submittedName>
</protein>
<evidence type="ECO:0000256" key="1">
    <source>
        <dbReference type="SAM" id="MobiDB-lite"/>
    </source>
</evidence>
<reference evidence="2 3" key="1">
    <citation type="submission" date="2018-08" db="EMBL/GenBank/DDBJ databases">
        <title>Lysobacter sp. zong2l5, whole genome shotgun sequence.</title>
        <authorList>
            <person name="Zhang X."/>
            <person name="Feng G."/>
            <person name="Zhu H."/>
        </authorList>
    </citation>
    <scope>NUCLEOTIDE SEQUENCE [LARGE SCALE GENOMIC DNA]</scope>
    <source>
        <strain evidence="3">zong2l5</strain>
    </source>
</reference>
<feature type="compositionally biased region" description="Basic and acidic residues" evidence="1">
    <location>
        <begin position="19"/>
        <end position="36"/>
    </location>
</feature>
<gene>
    <name evidence="2" type="ORF">DX914_01795</name>
</gene>
<dbReference type="AlphaFoldDB" id="A0A371K1X5"/>
<feature type="region of interest" description="Disordered" evidence="1">
    <location>
        <begin position="14"/>
        <end position="36"/>
    </location>
</feature>
<organism evidence="2 3">
    <name type="scientific">Lysobacter silvisoli</name>
    <dbReference type="NCBI Taxonomy" id="2293254"/>
    <lineage>
        <taxon>Bacteria</taxon>
        <taxon>Pseudomonadati</taxon>
        <taxon>Pseudomonadota</taxon>
        <taxon>Gammaproteobacteria</taxon>
        <taxon>Lysobacterales</taxon>
        <taxon>Lysobacteraceae</taxon>
        <taxon>Lysobacter</taxon>
    </lineage>
</organism>
<dbReference type="EMBL" id="QTSU01000001">
    <property type="protein sequence ID" value="RDZ27915.1"/>
    <property type="molecule type" value="Genomic_DNA"/>
</dbReference>
<comment type="caution">
    <text evidence="2">The sequence shown here is derived from an EMBL/GenBank/DDBJ whole genome shotgun (WGS) entry which is preliminary data.</text>
</comment>
<evidence type="ECO:0000313" key="3">
    <source>
        <dbReference type="Proteomes" id="UP000264492"/>
    </source>
</evidence>
<keyword evidence="3" id="KW-1185">Reference proteome</keyword>
<dbReference type="Proteomes" id="UP000264492">
    <property type="component" value="Unassembled WGS sequence"/>
</dbReference>
<accession>A0A371K1X5</accession>
<name>A0A371K1X5_9GAMM</name>
<proteinExistence type="predicted"/>
<evidence type="ECO:0000313" key="2">
    <source>
        <dbReference type="EMBL" id="RDZ27915.1"/>
    </source>
</evidence>
<sequence>MAVLLAVSPLAIAEESEAETPKEEQELKRNQSETPEAVKAHLAYVEELDRRYPDSSKVDPERFMAEEGEKAALIYCRALGFEGPCEPDKGQSASARAGFVALDVDRAAAKVGRFGWFDWLFNLFYSVGVIPDKASCPSPHVLVQMHMDDEDRRNANSRWGWIGATVSNNNTTWRFCRLNWDASFAFKPLANWGNQYDYAVQNLGVFCPPGSRRVLRRHDNEDWANANWSSGGVYPSVNLIGNWWTYTCQFDGGTPTPLMSSFPTLGFGYGVFSPTNLPWPYALANGYVYQDDEDFLNLNFWALSWPDNVMGGSNNTWRGLSRVK</sequence>